<dbReference type="Proteomes" id="UP000636479">
    <property type="component" value="Unassembled WGS sequence"/>
</dbReference>
<dbReference type="PANTHER" id="PTHR11552">
    <property type="entry name" value="GLUCOSE-METHANOL-CHOLINE GMC OXIDOREDUCTASE"/>
    <property type="match status" value="1"/>
</dbReference>
<dbReference type="PANTHER" id="PTHR11552:SF201">
    <property type="entry name" value="GLUCOSE-METHANOL-CHOLINE OXIDOREDUCTASE N-TERMINAL DOMAIN-CONTAINING PROTEIN"/>
    <property type="match status" value="1"/>
</dbReference>
<keyword evidence="3 10" id="KW-0285">Flavoprotein</keyword>
<dbReference type="InterPro" id="IPR036188">
    <property type="entry name" value="FAD/NAD-bd_sf"/>
</dbReference>
<evidence type="ECO:0000256" key="3">
    <source>
        <dbReference type="ARBA" id="ARBA00022630"/>
    </source>
</evidence>
<sequence>MFVIIVWLLVLVSCCPARLYHNVTQLPKAHYDFIIIGGGTAGNVVANRLSENPAFSVLVLEAGGSNIGLLASEVPGLDGLLFVPPSKNTWNYVTTPQAAAGNRIQTYPRGRVLGGTSSINGMWYTRGSKDDFDRYASVTGDQGWSWKAIQKYFHKNEKFSPPADHHNTTGQYDPAVHSTTGINAVSLPGFQWPSFQKVIETTHEMPQEFPFVLDYNAGTPIGIGWAQNTIANGARSSSATSYLASQFIDRPNLHVLVNAQTTRILSANRSHHFNQVEFSQDFQKLQIVTALKEIILSAGAIGTPHILLNSGIGNQTMLSSLGVNPVIDLPDVGQNFTDQPLISNSWLVNSTQTYESFSNNATQMAEDLAQWNKTRTGPLVSTIVGGHMAWLRLENSSTILKRFQDPAAGINTPHLELQIASGIGLETVIPEDGGNFISIQTSVVSSASRGTITLNTSNPNPFNAPLIDPAVFTHRFDVEAMRVAIQKAVKFLSANTWKGFIIRPIDSLAQALTSDAALNNYMQQNVIFALHAVGSAAMSPSGASWGVVDPDLLLKHAIGVRIIDASIMPFIPSCHTQAPTYAIAERGADMIKQKWM</sequence>
<reference evidence="14" key="1">
    <citation type="submission" date="2020-05" db="EMBL/GenBank/DDBJ databases">
        <title>Mycena genomes resolve the evolution of fungal bioluminescence.</title>
        <authorList>
            <person name="Tsai I.J."/>
        </authorList>
    </citation>
    <scope>NUCLEOTIDE SEQUENCE</scope>
    <source>
        <strain evidence="14">171206Taipei</strain>
    </source>
</reference>
<dbReference type="PIRSF" id="PIRSF000137">
    <property type="entry name" value="Alcohol_oxidase"/>
    <property type="match status" value="1"/>
</dbReference>
<evidence type="ECO:0000256" key="6">
    <source>
        <dbReference type="ARBA" id="ARBA00023002"/>
    </source>
</evidence>
<feature type="active site" description="Proton acceptor" evidence="8">
    <location>
        <position position="575"/>
    </location>
</feature>
<dbReference type="Pfam" id="PF05199">
    <property type="entry name" value="GMC_oxred_C"/>
    <property type="match status" value="1"/>
</dbReference>
<feature type="binding site" evidence="9">
    <location>
        <position position="112"/>
    </location>
    <ligand>
        <name>FAD</name>
        <dbReference type="ChEBI" id="CHEBI:57692"/>
    </ligand>
</feature>
<dbReference type="SUPFAM" id="SSF51905">
    <property type="entry name" value="FAD/NAD(P)-binding domain"/>
    <property type="match status" value="1"/>
</dbReference>
<proteinExistence type="inferred from homology"/>
<dbReference type="InterPro" id="IPR012132">
    <property type="entry name" value="GMC_OxRdtase"/>
</dbReference>
<organism evidence="14 15">
    <name type="scientific">Mycena indigotica</name>
    <dbReference type="NCBI Taxonomy" id="2126181"/>
    <lineage>
        <taxon>Eukaryota</taxon>
        <taxon>Fungi</taxon>
        <taxon>Dikarya</taxon>
        <taxon>Basidiomycota</taxon>
        <taxon>Agaricomycotina</taxon>
        <taxon>Agaricomycetes</taxon>
        <taxon>Agaricomycetidae</taxon>
        <taxon>Agaricales</taxon>
        <taxon>Marasmiineae</taxon>
        <taxon>Mycenaceae</taxon>
        <taxon>Mycena</taxon>
    </lineage>
</organism>
<evidence type="ECO:0000259" key="13">
    <source>
        <dbReference type="PROSITE" id="PS00624"/>
    </source>
</evidence>
<evidence type="ECO:0000256" key="10">
    <source>
        <dbReference type="RuleBase" id="RU003968"/>
    </source>
</evidence>
<dbReference type="RefSeq" id="XP_037220682.1">
    <property type="nucleotide sequence ID" value="XM_037362761.1"/>
</dbReference>
<dbReference type="Gene3D" id="3.50.50.60">
    <property type="entry name" value="FAD/NAD(P)-binding domain"/>
    <property type="match status" value="1"/>
</dbReference>
<dbReference type="SUPFAM" id="SSF54373">
    <property type="entry name" value="FAD-linked reductases, C-terminal domain"/>
    <property type="match status" value="1"/>
</dbReference>
<name>A0A8H6SPN9_9AGAR</name>
<evidence type="ECO:0000256" key="11">
    <source>
        <dbReference type="SAM" id="SignalP"/>
    </source>
</evidence>
<evidence type="ECO:0000256" key="2">
    <source>
        <dbReference type="ARBA" id="ARBA00010790"/>
    </source>
</evidence>
<protein>
    <submittedName>
        <fullName evidence="14">Pyranose dehydrogenase</fullName>
    </submittedName>
</protein>
<evidence type="ECO:0000313" key="14">
    <source>
        <dbReference type="EMBL" id="KAF7303710.1"/>
    </source>
</evidence>
<evidence type="ECO:0000313" key="15">
    <source>
        <dbReference type="Proteomes" id="UP000636479"/>
    </source>
</evidence>
<dbReference type="InterPro" id="IPR000172">
    <property type="entry name" value="GMC_OxRdtase_N"/>
</dbReference>
<feature type="signal peptide" evidence="11">
    <location>
        <begin position="1"/>
        <end position="17"/>
    </location>
</feature>
<evidence type="ECO:0000256" key="9">
    <source>
        <dbReference type="PIRSR" id="PIRSR000137-2"/>
    </source>
</evidence>
<keyword evidence="4 11" id="KW-0732">Signal</keyword>
<comment type="caution">
    <text evidence="14">The sequence shown here is derived from an EMBL/GenBank/DDBJ whole genome shotgun (WGS) entry which is preliminary data.</text>
</comment>
<evidence type="ECO:0000256" key="5">
    <source>
        <dbReference type="ARBA" id="ARBA00022827"/>
    </source>
</evidence>
<feature type="domain" description="Glucose-methanol-choline oxidoreductase N-terminal" evidence="13">
    <location>
        <begin position="299"/>
        <end position="313"/>
    </location>
</feature>
<feature type="binding site" evidence="9">
    <location>
        <position position="116"/>
    </location>
    <ligand>
        <name>FAD</name>
        <dbReference type="ChEBI" id="CHEBI:57692"/>
    </ligand>
</feature>
<feature type="domain" description="Glucose-methanol-choline oxidoreductase N-terminal" evidence="12">
    <location>
        <begin position="110"/>
        <end position="133"/>
    </location>
</feature>
<evidence type="ECO:0000256" key="4">
    <source>
        <dbReference type="ARBA" id="ARBA00022729"/>
    </source>
</evidence>
<dbReference type="PROSITE" id="PS00623">
    <property type="entry name" value="GMC_OXRED_1"/>
    <property type="match status" value="1"/>
</dbReference>
<feature type="chain" id="PRO_5034954460" evidence="11">
    <location>
        <begin position="18"/>
        <end position="596"/>
    </location>
</feature>
<evidence type="ECO:0000256" key="7">
    <source>
        <dbReference type="ARBA" id="ARBA00023180"/>
    </source>
</evidence>
<gene>
    <name evidence="14" type="ORF">MIND_00600400</name>
</gene>
<dbReference type="OrthoDB" id="269227at2759"/>
<keyword evidence="6" id="KW-0560">Oxidoreductase</keyword>
<feature type="active site" description="Proton donor" evidence="8">
    <location>
        <position position="531"/>
    </location>
</feature>
<dbReference type="Gene3D" id="3.30.560.10">
    <property type="entry name" value="Glucose Oxidase, domain 3"/>
    <property type="match status" value="1"/>
</dbReference>
<dbReference type="PROSITE" id="PS00624">
    <property type="entry name" value="GMC_OXRED_2"/>
    <property type="match status" value="1"/>
</dbReference>
<dbReference type="GeneID" id="59345277"/>
<keyword evidence="5 9" id="KW-0274">FAD</keyword>
<dbReference type="InterPro" id="IPR007867">
    <property type="entry name" value="GMC_OxRtase_C"/>
</dbReference>
<keyword evidence="15" id="KW-1185">Reference proteome</keyword>
<evidence type="ECO:0000259" key="12">
    <source>
        <dbReference type="PROSITE" id="PS00623"/>
    </source>
</evidence>
<keyword evidence="7" id="KW-0325">Glycoprotein</keyword>
<evidence type="ECO:0000256" key="1">
    <source>
        <dbReference type="ARBA" id="ARBA00001974"/>
    </source>
</evidence>
<dbReference type="GO" id="GO:0016614">
    <property type="term" value="F:oxidoreductase activity, acting on CH-OH group of donors"/>
    <property type="evidence" value="ECO:0007669"/>
    <property type="project" value="InterPro"/>
</dbReference>
<dbReference type="Pfam" id="PF00732">
    <property type="entry name" value="GMC_oxred_N"/>
    <property type="match status" value="1"/>
</dbReference>
<evidence type="ECO:0000256" key="8">
    <source>
        <dbReference type="PIRSR" id="PIRSR000137-1"/>
    </source>
</evidence>
<dbReference type="AlphaFoldDB" id="A0A8H6SPN9"/>
<accession>A0A8H6SPN9</accession>
<comment type="similarity">
    <text evidence="2 10">Belongs to the GMC oxidoreductase family.</text>
</comment>
<comment type="cofactor">
    <cofactor evidence="1 9">
        <name>FAD</name>
        <dbReference type="ChEBI" id="CHEBI:57692"/>
    </cofactor>
</comment>
<dbReference type="GO" id="GO:0050660">
    <property type="term" value="F:flavin adenine dinucleotide binding"/>
    <property type="evidence" value="ECO:0007669"/>
    <property type="project" value="InterPro"/>
</dbReference>
<dbReference type="EMBL" id="JACAZF010000005">
    <property type="protein sequence ID" value="KAF7303710.1"/>
    <property type="molecule type" value="Genomic_DNA"/>
</dbReference>